<dbReference type="STRING" id="1262450.S3BQ07"/>
<dbReference type="Proteomes" id="UP000016923">
    <property type="component" value="Unassembled WGS sequence"/>
</dbReference>
<keyword evidence="2" id="KW-0539">Nucleus</keyword>
<dbReference type="CDD" id="cd12148">
    <property type="entry name" value="fungal_TF_MHR"/>
    <property type="match status" value="1"/>
</dbReference>
<proteinExistence type="predicted"/>
<dbReference type="InterPro" id="IPR001138">
    <property type="entry name" value="Zn2Cys6_DnaBD"/>
</dbReference>
<dbReference type="eggNOG" id="ENOG502S3FG">
    <property type="taxonomic scope" value="Eukaryota"/>
</dbReference>
<dbReference type="AlphaFoldDB" id="S3BQ07"/>
<organism evidence="5 6">
    <name type="scientific">Ophiostoma piceae (strain UAMH 11346)</name>
    <name type="common">Sap stain fungus</name>
    <dbReference type="NCBI Taxonomy" id="1262450"/>
    <lineage>
        <taxon>Eukaryota</taxon>
        <taxon>Fungi</taxon>
        <taxon>Dikarya</taxon>
        <taxon>Ascomycota</taxon>
        <taxon>Pezizomycotina</taxon>
        <taxon>Sordariomycetes</taxon>
        <taxon>Sordariomycetidae</taxon>
        <taxon>Ophiostomatales</taxon>
        <taxon>Ophiostomataceae</taxon>
        <taxon>Ophiostoma</taxon>
    </lineage>
</organism>
<feature type="compositionally biased region" description="Polar residues" evidence="3">
    <location>
        <begin position="768"/>
        <end position="788"/>
    </location>
</feature>
<evidence type="ECO:0000259" key="4">
    <source>
        <dbReference type="PROSITE" id="PS50048"/>
    </source>
</evidence>
<evidence type="ECO:0000256" key="2">
    <source>
        <dbReference type="ARBA" id="ARBA00023242"/>
    </source>
</evidence>
<dbReference type="Pfam" id="PF00172">
    <property type="entry name" value="Zn_clus"/>
    <property type="match status" value="1"/>
</dbReference>
<feature type="compositionally biased region" description="Low complexity" evidence="3">
    <location>
        <begin position="14"/>
        <end position="45"/>
    </location>
</feature>
<evidence type="ECO:0000313" key="5">
    <source>
        <dbReference type="EMBL" id="EPE02462.1"/>
    </source>
</evidence>
<feature type="region of interest" description="Disordered" evidence="3">
    <location>
        <begin position="767"/>
        <end position="799"/>
    </location>
</feature>
<dbReference type="VEuPathDB" id="FungiDB:F503_06755"/>
<dbReference type="PROSITE" id="PS00463">
    <property type="entry name" value="ZN2_CY6_FUNGAL_1"/>
    <property type="match status" value="1"/>
</dbReference>
<dbReference type="OrthoDB" id="3364175at2759"/>
<dbReference type="SUPFAM" id="SSF57701">
    <property type="entry name" value="Zn2/Cys6 DNA-binding domain"/>
    <property type="match status" value="1"/>
</dbReference>
<dbReference type="Gene3D" id="4.10.240.10">
    <property type="entry name" value="Zn(2)-C6 fungal-type DNA-binding domain"/>
    <property type="match status" value="1"/>
</dbReference>
<dbReference type="InterPro" id="IPR052783">
    <property type="entry name" value="Metabolic/Drug-Res_Regulator"/>
</dbReference>
<evidence type="ECO:0000313" key="6">
    <source>
        <dbReference type="Proteomes" id="UP000016923"/>
    </source>
</evidence>
<evidence type="ECO:0000256" key="1">
    <source>
        <dbReference type="ARBA" id="ARBA00022723"/>
    </source>
</evidence>
<dbReference type="PANTHER" id="PTHR47655">
    <property type="entry name" value="QUINIC ACID UTILIZATION ACTIVATOR"/>
    <property type="match status" value="1"/>
</dbReference>
<accession>S3BQ07</accession>
<dbReference type="InterPro" id="IPR036864">
    <property type="entry name" value="Zn2-C6_fun-type_DNA-bd_sf"/>
</dbReference>
<dbReference type="EMBL" id="KE148178">
    <property type="protein sequence ID" value="EPE02462.1"/>
    <property type="molecule type" value="Genomic_DNA"/>
</dbReference>
<evidence type="ECO:0000256" key="3">
    <source>
        <dbReference type="SAM" id="MobiDB-lite"/>
    </source>
</evidence>
<feature type="region of interest" description="Disordered" evidence="3">
    <location>
        <begin position="164"/>
        <end position="235"/>
    </location>
</feature>
<dbReference type="GO" id="GO:0006351">
    <property type="term" value="P:DNA-templated transcription"/>
    <property type="evidence" value="ECO:0007669"/>
    <property type="project" value="InterPro"/>
</dbReference>
<keyword evidence="6" id="KW-1185">Reference proteome</keyword>
<dbReference type="CDD" id="cd00067">
    <property type="entry name" value="GAL4"/>
    <property type="match status" value="1"/>
</dbReference>
<feature type="compositionally biased region" description="Polar residues" evidence="3">
    <location>
        <begin position="203"/>
        <end position="235"/>
    </location>
</feature>
<dbReference type="PANTHER" id="PTHR47655:SF2">
    <property type="entry name" value="QUINIC ACID UTILIZATION ACTIVATOR"/>
    <property type="match status" value="1"/>
</dbReference>
<protein>
    <submittedName>
        <fullName evidence="5">Quinic acid utilization activator</fullName>
    </submittedName>
</protein>
<dbReference type="InterPro" id="IPR007219">
    <property type="entry name" value="XnlR_reg_dom"/>
</dbReference>
<dbReference type="GO" id="GO:0008270">
    <property type="term" value="F:zinc ion binding"/>
    <property type="evidence" value="ECO:0007669"/>
    <property type="project" value="InterPro"/>
</dbReference>
<dbReference type="GO" id="GO:0045944">
    <property type="term" value="P:positive regulation of transcription by RNA polymerase II"/>
    <property type="evidence" value="ECO:0007669"/>
    <property type="project" value="TreeGrafter"/>
</dbReference>
<reference evidence="5 6" key="1">
    <citation type="journal article" date="2013" name="BMC Genomics">
        <title>The genome and transcriptome of the pine saprophyte Ophiostoma piceae, and a comparison with the bark beetle-associated pine pathogen Grosmannia clavigera.</title>
        <authorList>
            <person name="Haridas S."/>
            <person name="Wang Y."/>
            <person name="Lim L."/>
            <person name="Massoumi Alamouti S."/>
            <person name="Jackman S."/>
            <person name="Docking R."/>
            <person name="Robertson G."/>
            <person name="Birol I."/>
            <person name="Bohlmann J."/>
            <person name="Breuil C."/>
        </authorList>
    </citation>
    <scope>NUCLEOTIDE SEQUENCE [LARGE SCALE GENOMIC DNA]</scope>
    <source>
        <strain evidence="5 6">UAMH 11346</strain>
    </source>
</reference>
<sequence>MAARGPRADAGQNSAAMSGTGATPAASTASTSRGAAGGKAATAPAKRQRVSRACDQCRAMREKCDGTQPQCSSCVAQNRPCTYKTSPKKRGVQTGYIRTMELTLSLLLDEVPGCAEALDRLFSRQGEAQRLFNPETGGQQDLERHNKLHRRWNKSRARREINRILSADGTSGSQAMSDRGSDDGTDTEVGHRAGASALLSLNRPPTSAAWSPSEYTNPSPITAGNTDDGSTATTSRSVLALPPNHRHLLDIYFSYTHCWFPILERRDLLKTAHHCEREALDPTSGSATALSESSAVAELWAVMALASYQNAASLGSPGAAGTGAQSGRESLRKPQHIYKMARRIIPSDDGPFEIQHARALLILALINIGQRTYTAARMQVSMARQVAEESSSRSNPQPALPRSDHKIADAVLVGCCILDAMSAIVRTASAHAGSGLATAPSAATPSVHATHFCMASVPEDGLDEWQTWAPCLGFSAENDLAERGPAYSLSTFNQLHNLMRVIQQQLAAALNDSPRSRFISPANFTTSDQYTLDTRALDQAIRYDLPSSSFIRANSQAAASVPSAYVVRIAFIWAHIVLSSKRGASGVTQSLIFTLADIVEQFIIRFGAAATPPFLVPIVLSVVESPDFVSSQRIVQQRWHVLVDVIESTWNRCPSRDTAGRPQPGDHIIGIGGPVPSGIAPLQSPDTRRASPVPGQYVQQYQTAPSIQHSSATGYAPAAVAHGYGYHQTTVSPHVQAHPITAASTSASATGRLSSERNAYQIPALPTSHPTAAYTSNGPPPSSVKQNDSPPPSGVIYTDTRSDHTLVQPNLPPPRPQQIQPITPNTVGNIGFGALPAATQLPMDTSFSSGMDYDSLLDDLASTDYLERLDADIGAQFMANLGYAPGSDNLGAVMEEYSGL</sequence>
<keyword evidence="1" id="KW-0479">Metal-binding</keyword>
<dbReference type="GO" id="GO:0000981">
    <property type="term" value="F:DNA-binding transcription factor activity, RNA polymerase II-specific"/>
    <property type="evidence" value="ECO:0007669"/>
    <property type="project" value="InterPro"/>
</dbReference>
<feature type="domain" description="Zn(2)-C6 fungal-type" evidence="4">
    <location>
        <begin position="53"/>
        <end position="83"/>
    </location>
</feature>
<dbReference type="HOGENOM" id="CLU_007607_0_0_1"/>
<name>S3BQ07_OPHP1</name>
<dbReference type="Pfam" id="PF04082">
    <property type="entry name" value="Fungal_trans"/>
    <property type="match status" value="1"/>
</dbReference>
<dbReference type="PROSITE" id="PS50048">
    <property type="entry name" value="ZN2_CY6_FUNGAL_2"/>
    <property type="match status" value="1"/>
</dbReference>
<dbReference type="SMART" id="SM00066">
    <property type="entry name" value="GAL4"/>
    <property type="match status" value="1"/>
</dbReference>
<feature type="region of interest" description="Disordered" evidence="3">
    <location>
        <begin position="1"/>
        <end position="47"/>
    </location>
</feature>
<gene>
    <name evidence="5" type="ORF">F503_06755</name>
</gene>
<dbReference type="GO" id="GO:0003677">
    <property type="term" value="F:DNA binding"/>
    <property type="evidence" value="ECO:0007669"/>
    <property type="project" value="InterPro"/>
</dbReference>